<feature type="region of interest" description="Disordered" evidence="1">
    <location>
        <begin position="163"/>
        <end position="204"/>
    </location>
</feature>
<dbReference type="PROSITE" id="PS01332">
    <property type="entry name" value="HTH_RRF2_1"/>
    <property type="match status" value="1"/>
</dbReference>
<dbReference type="NCBIfam" id="TIGR00738">
    <property type="entry name" value="rrf2_super"/>
    <property type="match status" value="1"/>
</dbReference>
<evidence type="ECO:0000313" key="3">
    <source>
        <dbReference type="Proteomes" id="UP000025171"/>
    </source>
</evidence>
<evidence type="ECO:0000256" key="1">
    <source>
        <dbReference type="SAM" id="MobiDB-lite"/>
    </source>
</evidence>
<name>A0A059FTS4_9PROT</name>
<sequence length="204" mass="22099">MAHLTTSVEYGTHSLLWLVDSGGAPVSARDLAEFQGIPQAFLAKILSKLEKAGLVHAAEGVRGGYVLAREPGDINFLQIVDAIEGKKPLFDCQDIRNRCVLFGETPPRWATKGVCSIHAVMLRAEKAMRDTLASTSLADVARSVERKAPQEFAGEVQDWLATRVSSRGGKARPPEAMLDDRADPAPRNAVPTARRTLINSNPES</sequence>
<dbReference type="Pfam" id="PF02082">
    <property type="entry name" value="Rrf2"/>
    <property type="match status" value="1"/>
</dbReference>
<organism evidence="2 3">
    <name type="scientific">Hyphomonas johnsonii MHS-2</name>
    <dbReference type="NCBI Taxonomy" id="1280950"/>
    <lineage>
        <taxon>Bacteria</taxon>
        <taxon>Pseudomonadati</taxon>
        <taxon>Pseudomonadota</taxon>
        <taxon>Alphaproteobacteria</taxon>
        <taxon>Hyphomonadales</taxon>
        <taxon>Hyphomonadaceae</taxon>
        <taxon>Hyphomonas</taxon>
    </lineage>
</organism>
<dbReference type="PATRIC" id="fig|1280950.3.peg.381"/>
<dbReference type="SUPFAM" id="SSF46785">
    <property type="entry name" value="Winged helix' DNA-binding domain"/>
    <property type="match status" value="1"/>
</dbReference>
<evidence type="ECO:0000313" key="2">
    <source>
        <dbReference type="EMBL" id="KCZ94080.1"/>
    </source>
</evidence>
<gene>
    <name evidence="2" type="ORF">HJO_01855</name>
</gene>
<dbReference type="EMBL" id="ARYK01000001">
    <property type="protein sequence ID" value="KCZ94080.1"/>
    <property type="molecule type" value="Genomic_DNA"/>
</dbReference>
<dbReference type="eggNOG" id="COG1959">
    <property type="taxonomic scope" value="Bacteria"/>
</dbReference>
<comment type="caution">
    <text evidence="2">The sequence shown here is derived from an EMBL/GenBank/DDBJ whole genome shotgun (WGS) entry which is preliminary data.</text>
</comment>
<dbReference type="PANTHER" id="PTHR33221">
    <property type="entry name" value="WINGED HELIX-TURN-HELIX TRANSCRIPTIONAL REGULATOR, RRF2 FAMILY"/>
    <property type="match status" value="1"/>
</dbReference>
<dbReference type="STRING" id="1280950.HJO_01855"/>
<protein>
    <submittedName>
        <fullName evidence="2">Rrf2 family transcriptional regulator</fullName>
    </submittedName>
</protein>
<dbReference type="GO" id="GO:0005829">
    <property type="term" value="C:cytosol"/>
    <property type="evidence" value="ECO:0007669"/>
    <property type="project" value="TreeGrafter"/>
</dbReference>
<dbReference type="PROSITE" id="PS51197">
    <property type="entry name" value="HTH_RRF2_2"/>
    <property type="match status" value="1"/>
</dbReference>
<dbReference type="InterPro" id="IPR036390">
    <property type="entry name" value="WH_DNA-bd_sf"/>
</dbReference>
<dbReference type="AlphaFoldDB" id="A0A059FTS4"/>
<accession>A0A059FTS4</accession>
<reference evidence="2 3" key="1">
    <citation type="journal article" date="2014" name="Antonie Van Leeuwenhoek">
        <title>Hyphomonas beringensis sp. nov. and Hyphomonas chukchiensis sp. nov., isolated from surface seawater of the Bering Sea and Chukchi Sea.</title>
        <authorList>
            <person name="Li C."/>
            <person name="Lai Q."/>
            <person name="Li G."/>
            <person name="Dong C."/>
            <person name="Wang J."/>
            <person name="Liao Y."/>
            <person name="Shao Z."/>
        </authorList>
    </citation>
    <scope>NUCLEOTIDE SEQUENCE [LARGE SCALE GENOMIC DNA]</scope>
    <source>
        <strain evidence="2 3">MHS-2</strain>
    </source>
</reference>
<dbReference type="InterPro" id="IPR030489">
    <property type="entry name" value="TR_Rrf2-type_CS"/>
</dbReference>
<dbReference type="PANTHER" id="PTHR33221:SF13">
    <property type="entry name" value="TRANSCRIPTIONAL REGULATOR-RELATED"/>
    <property type="match status" value="1"/>
</dbReference>
<dbReference type="InterPro" id="IPR000944">
    <property type="entry name" value="Tscrpt_reg_Rrf2"/>
</dbReference>
<dbReference type="OrthoDB" id="9808360at2"/>
<proteinExistence type="predicted"/>
<dbReference type="RefSeq" id="WP_084141320.1">
    <property type="nucleotide sequence ID" value="NZ_ARYK01000001.1"/>
</dbReference>
<dbReference type="GO" id="GO:0003700">
    <property type="term" value="F:DNA-binding transcription factor activity"/>
    <property type="evidence" value="ECO:0007669"/>
    <property type="project" value="TreeGrafter"/>
</dbReference>
<dbReference type="Proteomes" id="UP000025171">
    <property type="component" value="Unassembled WGS sequence"/>
</dbReference>
<dbReference type="InterPro" id="IPR036388">
    <property type="entry name" value="WH-like_DNA-bd_sf"/>
</dbReference>
<keyword evidence="3" id="KW-1185">Reference proteome</keyword>
<dbReference type="Gene3D" id="1.10.10.10">
    <property type="entry name" value="Winged helix-like DNA-binding domain superfamily/Winged helix DNA-binding domain"/>
    <property type="match status" value="1"/>
</dbReference>